<name>A0A7S2PNC7_9STRA</name>
<dbReference type="AlphaFoldDB" id="A0A7S2PNC7"/>
<keyword evidence="1" id="KW-0812">Transmembrane</keyword>
<dbReference type="InterPro" id="IPR010699">
    <property type="entry name" value="DUF1275"/>
</dbReference>
<sequence>MKSALPYLFLASAAVAFSPASLPPQRSISTNHVRVSPGFKQVKRSNNNVNSISKLPSTTTALSAAATTSARQFNAKKRVATFMAFMTGWADFLLFTKYKFFATMMTGNSMWMMSAIVDARFRDVAFYASVIASYIFGVGLFRRAELSYKEKALTGLFAPVVTACFLLSDYLTMLNPACRWIPALMLAFSWGIINSVGSEVTGTLIFVVTGAMTRFSNMIVDRISRTAGRKKIPKEGLMMTLSVIGGFWLGAGWSVWLNKNAPQLTKYGVFSIIGGIYGSLFLYLDREQLGAWWSRKNGKLCEIDGDEVNCAEPEQ</sequence>
<evidence type="ECO:0000256" key="1">
    <source>
        <dbReference type="SAM" id="Phobius"/>
    </source>
</evidence>
<proteinExistence type="predicted"/>
<keyword evidence="1" id="KW-1133">Transmembrane helix</keyword>
<dbReference type="Pfam" id="PF06912">
    <property type="entry name" value="DUF1275"/>
    <property type="match status" value="1"/>
</dbReference>
<keyword evidence="2" id="KW-0732">Signal</keyword>
<evidence type="ECO:0000313" key="3">
    <source>
        <dbReference type="EMBL" id="CAD9608306.1"/>
    </source>
</evidence>
<dbReference type="PANTHER" id="PTHR37314:SF4">
    <property type="entry name" value="UPF0700 TRANSMEMBRANE PROTEIN YOAK"/>
    <property type="match status" value="1"/>
</dbReference>
<evidence type="ECO:0008006" key="4">
    <source>
        <dbReference type="Google" id="ProtNLM"/>
    </source>
</evidence>
<feature type="transmembrane region" description="Helical" evidence="1">
    <location>
        <begin position="153"/>
        <end position="172"/>
    </location>
</feature>
<feature type="transmembrane region" description="Helical" evidence="1">
    <location>
        <begin position="192"/>
        <end position="215"/>
    </location>
</feature>
<organism evidence="3">
    <name type="scientific">Skeletonema marinoi</name>
    <dbReference type="NCBI Taxonomy" id="267567"/>
    <lineage>
        <taxon>Eukaryota</taxon>
        <taxon>Sar</taxon>
        <taxon>Stramenopiles</taxon>
        <taxon>Ochrophyta</taxon>
        <taxon>Bacillariophyta</taxon>
        <taxon>Coscinodiscophyceae</taxon>
        <taxon>Thalassiosirophycidae</taxon>
        <taxon>Thalassiosirales</taxon>
        <taxon>Skeletonemataceae</taxon>
        <taxon>Skeletonema</taxon>
        <taxon>Skeletonema marinoi-dohrnii complex</taxon>
    </lineage>
</organism>
<feature type="chain" id="PRO_5031571865" description="DUF1275 domain protein" evidence="2">
    <location>
        <begin position="21"/>
        <end position="315"/>
    </location>
</feature>
<feature type="transmembrane region" description="Helical" evidence="1">
    <location>
        <begin position="124"/>
        <end position="141"/>
    </location>
</feature>
<dbReference type="EMBL" id="HBGZ01017865">
    <property type="protein sequence ID" value="CAD9608306.1"/>
    <property type="molecule type" value="Transcribed_RNA"/>
</dbReference>
<accession>A0A7S2PNC7</accession>
<reference evidence="3" key="1">
    <citation type="submission" date="2021-01" db="EMBL/GenBank/DDBJ databases">
        <authorList>
            <person name="Corre E."/>
            <person name="Pelletier E."/>
            <person name="Niang G."/>
            <person name="Scheremetjew M."/>
            <person name="Finn R."/>
            <person name="Kale V."/>
            <person name="Holt S."/>
            <person name="Cochrane G."/>
            <person name="Meng A."/>
            <person name="Brown T."/>
            <person name="Cohen L."/>
        </authorList>
    </citation>
    <scope>NUCLEOTIDE SEQUENCE</scope>
    <source>
        <strain evidence="3">SM1012Den-03</strain>
    </source>
</reference>
<gene>
    <name evidence="3" type="ORF">SMAR0320_LOCUS12844</name>
</gene>
<protein>
    <recommendedName>
        <fullName evidence="4">DUF1275 domain protein</fullName>
    </recommendedName>
</protein>
<feature type="transmembrane region" description="Helical" evidence="1">
    <location>
        <begin position="267"/>
        <end position="284"/>
    </location>
</feature>
<feature type="transmembrane region" description="Helical" evidence="1">
    <location>
        <begin position="236"/>
        <end position="255"/>
    </location>
</feature>
<dbReference type="PANTHER" id="PTHR37314">
    <property type="entry name" value="SLR0142 PROTEIN"/>
    <property type="match status" value="1"/>
</dbReference>
<keyword evidence="1" id="KW-0472">Membrane</keyword>
<feature type="signal peptide" evidence="2">
    <location>
        <begin position="1"/>
        <end position="20"/>
    </location>
</feature>
<evidence type="ECO:0000256" key="2">
    <source>
        <dbReference type="SAM" id="SignalP"/>
    </source>
</evidence>